<dbReference type="InterPro" id="IPR049458">
    <property type="entry name" value="EpsG-like"/>
</dbReference>
<sequence>MSLLHPYYIIAILYMLFFSFQEVYSGKSNRKALYVLAVYLVIIAGFRDSVGPDYGSYRGIYAYSDTKDYVSIFYAALSMEGKQPMELEWLFVLINKLLLNIFNAPFYMLTFVVAALVTFFKTKFVEENSYYPFTFLLFIFIPGFFIGECGQIRQNLGCFMGYYAIRYIKQRNLWMYLLWIYLAAGIHNVCYLLIPMYWIARIPLNKAWMLILILISIFMSPFEVYRYFGTFLGNIAQGNVLVEGFNGYVNEGMGIERLNGGFGVPEAMMAICTTFLFVFDSAMREKYPYYEYHRNYTVIGICFYFIFRNNPIFSSRLTGTFFAFGYLLVPNTMYAVSEKMRRGIHLFIISLVVFYFIVFSSFKNITAGRFTIDLYKNHILP</sequence>
<dbReference type="EMBL" id="JAOTEN010000002">
    <property type="protein sequence ID" value="MCU7614798.1"/>
    <property type="molecule type" value="Genomic_DNA"/>
</dbReference>
<feature type="transmembrane region" description="Helical" evidence="1">
    <location>
        <begin position="173"/>
        <end position="200"/>
    </location>
</feature>
<keyword evidence="1" id="KW-0812">Transmembrane</keyword>
<organism evidence="2 3">
    <name type="scientific">Chryseobacterium gilvum</name>
    <dbReference type="NCBI Taxonomy" id="2976534"/>
    <lineage>
        <taxon>Bacteria</taxon>
        <taxon>Pseudomonadati</taxon>
        <taxon>Bacteroidota</taxon>
        <taxon>Flavobacteriia</taxon>
        <taxon>Flavobacteriales</taxon>
        <taxon>Weeksellaceae</taxon>
        <taxon>Chryseobacterium group</taxon>
        <taxon>Chryseobacterium</taxon>
    </lineage>
</organism>
<keyword evidence="1" id="KW-0472">Membrane</keyword>
<feature type="transmembrane region" description="Helical" evidence="1">
    <location>
        <begin position="262"/>
        <end position="283"/>
    </location>
</feature>
<reference evidence="3" key="1">
    <citation type="submission" date="2023-07" db="EMBL/GenBank/DDBJ databases">
        <title>Chryseobacterium sp. GMJ5 Genome sequencing and assembly.</title>
        <authorList>
            <person name="Jung Y."/>
        </authorList>
    </citation>
    <scope>NUCLEOTIDE SEQUENCE [LARGE SCALE GENOMIC DNA]</scope>
    <source>
        <strain evidence="3">GMJ5</strain>
    </source>
</reference>
<evidence type="ECO:0000313" key="3">
    <source>
        <dbReference type="Proteomes" id="UP001208114"/>
    </source>
</evidence>
<feature type="transmembrane region" description="Helical" evidence="1">
    <location>
        <begin position="319"/>
        <end position="336"/>
    </location>
</feature>
<comment type="caution">
    <text evidence="2">The sequence shown here is derived from an EMBL/GenBank/DDBJ whole genome shotgun (WGS) entry which is preliminary data.</text>
</comment>
<protein>
    <submittedName>
        <fullName evidence="2">EpsG family protein</fullName>
    </submittedName>
</protein>
<evidence type="ECO:0000313" key="2">
    <source>
        <dbReference type="EMBL" id="MCU7614798.1"/>
    </source>
</evidence>
<proteinExistence type="predicted"/>
<feature type="transmembrane region" description="Helical" evidence="1">
    <location>
        <begin position="6"/>
        <end position="24"/>
    </location>
</feature>
<feature type="transmembrane region" description="Helical" evidence="1">
    <location>
        <begin position="207"/>
        <end position="228"/>
    </location>
</feature>
<accession>A0ABT2VYS7</accession>
<keyword evidence="3" id="KW-1185">Reference proteome</keyword>
<evidence type="ECO:0000256" key="1">
    <source>
        <dbReference type="SAM" id="Phobius"/>
    </source>
</evidence>
<keyword evidence="1" id="KW-1133">Transmembrane helix</keyword>
<feature type="transmembrane region" description="Helical" evidence="1">
    <location>
        <begin position="343"/>
        <end position="362"/>
    </location>
</feature>
<feature type="transmembrane region" description="Helical" evidence="1">
    <location>
        <begin position="97"/>
        <end position="120"/>
    </location>
</feature>
<name>A0ABT2VYS7_9FLAO</name>
<feature type="transmembrane region" description="Helical" evidence="1">
    <location>
        <begin position="132"/>
        <end position="153"/>
    </location>
</feature>
<dbReference type="RefSeq" id="WP_262990747.1">
    <property type="nucleotide sequence ID" value="NZ_JAOTEN010000002.1"/>
</dbReference>
<dbReference type="Proteomes" id="UP001208114">
    <property type="component" value="Unassembled WGS sequence"/>
</dbReference>
<gene>
    <name evidence="2" type="ORF">N0B16_10155</name>
</gene>
<feature type="transmembrane region" description="Helical" evidence="1">
    <location>
        <begin position="31"/>
        <end position="47"/>
    </location>
</feature>
<feature type="transmembrane region" description="Helical" evidence="1">
    <location>
        <begin position="295"/>
        <end position="313"/>
    </location>
</feature>
<dbReference type="Pfam" id="PF14897">
    <property type="entry name" value="EpsG"/>
    <property type="match status" value="1"/>
</dbReference>